<protein>
    <recommendedName>
        <fullName evidence="3">Ubiquitin-like domain-containing protein</fullName>
    </recommendedName>
</protein>
<comment type="caution">
    <text evidence="1">The sequence shown here is derived from an EMBL/GenBank/DDBJ whole genome shotgun (WGS) entry which is preliminary data.</text>
</comment>
<gene>
    <name evidence="1" type="ORF">PGLA1383_LOCUS44943</name>
</gene>
<reference evidence="1" key="1">
    <citation type="submission" date="2021-02" db="EMBL/GenBank/DDBJ databases">
        <authorList>
            <person name="Dougan E. K."/>
            <person name="Rhodes N."/>
            <person name="Thang M."/>
            <person name="Chan C."/>
        </authorList>
    </citation>
    <scope>NUCLEOTIDE SEQUENCE</scope>
</reference>
<name>A0A813GSD7_POLGL</name>
<dbReference type="SUPFAM" id="SSF54236">
    <property type="entry name" value="Ubiquitin-like"/>
    <property type="match status" value="1"/>
</dbReference>
<evidence type="ECO:0000313" key="1">
    <source>
        <dbReference type="EMBL" id="CAE8628279.1"/>
    </source>
</evidence>
<dbReference type="Proteomes" id="UP000654075">
    <property type="component" value="Unassembled WGS sequence"/>
</dbReference>
<dbReference type="AlphaFoldDB" id="A0A813GSD7"/>
<dbReference type="EMBL" id="CAJNNV010029365">
    <property type="protein sequence ID" value="CAE8628279.1"/>
    <property type="molecule type" value="Genomic_DNA"/>
</dbReference>
<proteinExistence type="predicted"/>
<evidence type="ECO:0008006" key="3">
    <source>
        <dbReference type="Google" id="ProtNLM"/>
    </source>
</evidence>
<accession>A0A813GSD7</accession>
<organism evidence="1 2">
    <name type="scientific">Polarella glacialis</name>
    <name type="common">Dinoflagellate</name>
    <dbReference type="NCBI Taxonomy" id="89957"/>
    <lineage>
        <taxon>Eukaryota</taxon>
        <taxon>Sar</taxon>
        <taxon>Alveolata</taxon>
        <taxon>Dinophyceae</taxon>
        <taxon>Suessiales</taxon>
        <taxon>Suessiaceae</taxon>
        <taxon>Polarella</taxon>
    </lineage>
</organism>
<keyword evidence="2" id="KW-1185">Reference proteome</keyword>
<sequence>MVLCSHPVGTALRPHDHNAFHGRIVIMLPGTCLYYDCAAMHGNDWHCWAAAVGPMLNYGIWVHDNIKICWRLIMADAFNLLVQVARAEHVSKTYRLGLPGHCKVAEQLCRELGMQRDAHHDGGLLLLFNGNPLQGRQTLGDAGVQSGDEVMYFWGEGGAAAA</sequence>
<evidence type="ECO:0000313" key="2">
    <source>
        <dbReference type="Proteomes" id="UP000654075"/>
    </source>
</evidence>
<dbReference type="InterPro" id="IPR029071">
    <property type="entry name" value="Ubiquitin-like_domsf"/>
</dbReference>